<proteinExistence type="predicted"/>
<evidence type="ECO:0000256" key="2">
    <source>
        <dbReference type="ARBA" id="ARBA00022840"/>
    </source>
</evidence>
<keyword evidence="1" id="KW-0547">Nucleotide-binding</keyword>
<keyword evidence="2" id="KW-0067">ATP-binding</keyword>
<evidence type="ECO:0000313" key="3">
    <source>
        <dbReference type="EMBL" id="KAL1221379.1"/>
    </source>
</evidence>
<evidence type="ECO:0000256" key="1">
    <source>
        <dbReference type="ARBA" id="ARBA00022741"/>
    </source>
</evidence>
<sequence length="119" mass="13574">MLGVYFLEAMRSDSLHEILDARIKEGCDQEEVLAVANLARRCLSLNSEHRPTMRDVFIELDRMQSKKKGIQSRTQNDEEHGHIIAMPKSMSLSYSSPNIVIENSSFSLESEPLMPHKTQ</sequence>
<dbReference type="PANTHER" id="PTHR27005:SF280">
    <property type="entry name" value="WALL-ASSOCIATED RECEPTOR KINASE-LIKE 8"/>
    <property type="match status" value="1"/>
</dbReference>
<name>A0ABD1BWE1_CARAN</name>
<reference evidence="3 4" key="1">
    <citation type="submission" date="2024-04" db="EMBL/GenBank/DDBJ databases">
        <title>Genome assembly C_amara_ONT_v2.</title>
        <authorList>
            <person name="Yant L."/>
            <person name="Moore C."/>
            <person name="Slenker M."/>
        </authorList>
    </citation>
    <scope>NUCLEOTIDE SEQUENCE [LARGE SCALE GENOMIC DNA]</scope>
    <source>
        <tissue evidence="3">Leaf</tissue>
    </source>
</reference>
<comment type="caution">
    <text evidence="3">The sequence shown here is derived from an EMBL/GenBank/DDBJ whole genome shotgun (WGS) entry which is preliminary data.</text>
</comment>
<dbReference type="EMBL" id="JBANAX010000129">
    <property type="protein sequence ID" value="KAL1221379.1"/>
    <property type="molecule type" value="Genomic_DNA"/>
</dbReference>
<dbReference type="InterPro" id="IPR045274">
    <property type="entry name" value="WAK-like"/>
</dbReference>
<dbReference type="Gene3D" id="1.10.510.10">
    <property type="entry name" value="Transferase(Phosphotransferase) domain 1"/>
    <property type="match status" value="1"/>
</dbReference>
<dbReference type="AlphaFoldDB" id="A0ABD1BWE1"/>
<keyword evidence="4" id="KW-1185">Reference proteome</keyword>
<dbReference type="PANTHER" id="PTHR27005">
    <property type="entry name" value="WALL-ASSOCIATED RECEPTOR KINASE-LIKE 21"/>
    <property type="match status" value="1"/>
</dbReference>
<evidence type="ECO:0000313" key="4">
    <source>
        <dbReference type="Proteomes" id="UP001558713"/>
    </source>
</evidence>
<dbReference type="Proteomes" id="UP001558713">
    <property type="component" value="Unassembled WGS sequence"/>
</dbReference>
<gene>
    <name evidence="3" type="ORF">V5N11_013778</name>
</gene>
<protein>
    <submittedName>
        <fullName evidence="3">Wall-associated receptor kinase-like 8</fullName>
    </submittedName>
</protein>
<organism evidence="3 4">
    <name type="scientific">Cardamine amara subsp. amara</name>
    <dbReference type="NCBI Taxonomy" id="228776"/>
    <lineage>
        <taxon>Eukaryota</taxon>
        <taxon>Viridiplantae</taxon>
        <taxon>Streptophyta</taxon>
        <taxon>Embryophyta</taxon>
        <taxon>Tracheophyta</taxon>
        <taxon>Spermatophyta</taxon>
        <taxon>Magnoliopsida</taxon>
        <taxon>eudicotyledons</taxon>
        <taxon>Gunneridae</taxon>
        <taxon>Pentapetalae</taxon>
        <taxon>rosids</taxon>
        <taxon>malvids</taxon>
        <taxon>Brassicales</taxon>
        <taxon>Brassicaceae</taxon>
        <taxon>Cardamineae</taxon>
        <taxon>Cardamine</taxon>
    </lineage>
</organism>
<dbReference type="GO" id="GO:0005524">
    <property type="term" value="F:ATP binding"/>
    <property type="evidence" value="ECO:0007669"/>
    <property type="project" value="UniProtKB-KW"/>
</dbReference>
<accession>A0ABD1BWE1</accession>